<dbReference type="EMBL" id="GGEC01078528">
    <property type="protein sequence ID" value="MBX59012.1"/>
    <property type="molecule type" value="Transcribed_RNA"/>
</dbReference>
<accession>A0A2P2PW80</accession>
<evidence type="ECO:0000313" key="1">
    <source>
        <dbReference type="EMBL" id="MBX59012.1"/>
    </source>
</evidence>
<organism evidence="1">
    <name type="scientific">Rhizophora mucronata</name>
    <name type="common">Asiatic mangrove</name>
    <dbReference type="NCBI Taxonomy" id="61149"/>
    <lineage>
        <taxon>Eukaryota</taxon>
        <taxon>Viridiplantae</taxon>
        <taxon>Streptophyta</taxon>
        <taxon>Embryophyta</taxon>
        <taxon>Tracheophyta</taxon>
        <taxon>Spermatophyta</taxon>
        <taxon>Magnoliopsida</taxon>
        <taxon>eudicotyledons</taxon>
        <taxon>Gunneridae</taxon>
        <taxon>Pentapetalae</taxon>
        <taxon>rosids</taxon>
        <taxon>fabids</taxon>
        <taxon>Malpighiales</taxon>
        <taxon>Rhizophoraceae</taxon>
        <taxon>Rhizophora</taxon>
    </lineage>
</organism>
<reference evidence="1" key="1">
    <citation type="submission" date="2018-02" db="EMBL/GenBank/DDBJ databases">
        <title>Rhizophora mucronata_Transcriptome.</title>
        <authorList>
            <person name="Meera S.P."/>
            <person name="Sreeshan A."/>
            <person name="Augustine A."/>
        </authorList>
    </citation>
    <scope>NUCLEOTIDE SEQUENCE</scope>
    <source>
        <tissue evidence="1">Leaf</tissue>
    </source>
</reference>
<protein>
    <submittedName>
        <fullName evidence="1">Uncharacterized protein</fullName>
    </submittedName>
</protein>
<name>A0A2P2PW80_RHIMU</name>
<dbReference type="AlphaFoldDB" id="A0A2P2PW80"/>
<sequence length="44" mass="5336">MQELDEHKKRMKFNLNYATKYNHNSIQTTKYSLVATKFKTWGQI</sequence>
<proteinExistence type="predicted"/>